<dbReference type="InterPro" id="IPR043428">
    <property type="entry name" value="LivM-like"/>
</dbReference>
<dbReference type="AlphaFoldDB" id="A0A382MXG3"/>
<dbReference type="InterPro" id="IPR001851">
    <property type="entry name" value="ABC_transp_permease"/>
</dbReference>
<evidence type="ECO:0000256" key="3">
    <source>
        <dbReference type="ARBA" id="ARBA00022692"/>
    </source>
</evidence>
<evidence type="ECO:0000256" key="1">
    <source>
        <dbReference type="ARBA" id="ARBA00004651"/>
    </source>
</evidence>
<evidence type="ECO:0008006" key="8">
    <source>
        <dbReference type="Google" id="ProtNLM"/>
    </source>
</evidence>
<accession>A0A382MXG3</accession>
<comment type="subcellular location">
    <subcellularLocation>
        <location evidence="1">Cell membrane</location>
        <topology evidence="1">Multi-pass membrane protein</topology>
    </subcellularLocation>
</comment>
<dbReference type="EMBL" id="UINC01095718">
    <property type="protein sequence ID" value="SVC52031.1"/>
    <property type="molecule type" value="Genomic_DNA"/>
</dbReference>
<protein>
    <recommendedName>
        <fullName evidence="8">Branched-chain amino acid ABC transporter permease</fullName>
    </recommendedName>
</protein>
<evidence type="ECO:0000256" key="2">
    <source>
        <dbReference type="ARBA" id="ARBA00022475"/>
    </source>
</evidence>
<gene>
    <name evidence="7" type="ORF">METZ01_LOCUS304885</name>
</gene>
<sequence>MVALMIAAPLFLDVYYLSELGLLLVYVIAGVGLMILTGFTGQVSFGHAAFLGIGAYCHSILMTAGLPFIVSLILTVIFTGTVGMMLGRS</sequence>
<feature type="non-terminal residue" evidence="7">
    <location>
        <position position="89"/>
    </location>
</feature>
<proteinExistence type="predicted"/>
<keyword evidence="3 6" id="KW-0812">Transmembrane</keyword>
<evidence type="ECO:0000313" key="7">
    <source>
        <dbReference type="EMBL" id="SVC52031.1"/>
    </source>
</evidence>
<feature type="transmembrane region" description="Helical" evidence="6">
    <location>
        <begin position="14"/>
        <end position="36"/>
    </location>
</feature>
<keyword evidence="4 6" id="KW-1133">Transmembrane helix</keyword>
<keyword evidence="2" id="KW-1003">Cell membrane</keyword>
<feature type="transmembrane region" description="Helical" evidence="6">
    <location>
        <begin position="68"/>
        <end position="87"/>
    </location>
</feature>
<reference evidence="7" key="1">
    <citation type="submission" date="2018-05" db="EMBL/GenBank/DDBJ databases">
        <authorList>
            <person name="Lanie J.A."/>
            <person name="Ng W.-L."/>
            <person name="Kazmierczak K.M."/>
            <person name="Andrzejewski T.M."/>
            <person name="Davidsen T.M."/>
            <person name="Wayne K.J."/>
            <person name="Tettelin H."/>
            <person name="Glass J.I."/>
            <person name="Rusch D."/>
            <person name="Podicherti R."/>
            <person name="Tsui H.-C.T."/>
            <person name="Winkler M.E."/>
        </authorList>
    </citation>
    <scope>NUCLEOTIDE SEQUENCE</scope>
</reference>
<dbReference type="GO" id="GO:0015658">
    <property type="term" value="F:branched-chain amino acid transmembrane transporter activity"/>
    <property type="evidence" value="ECO:0007669"/>
    <property type="project" value="InterPro"/>
</dbReference>
<dbReference type="Pfam" id="PF02653">
    <property type="entry name" value="BPD_transp_2"/>
    <property type="match status" value="1"/>
</dbReference>
<evidence type="ECO:0000256" key="6">
    <source>
        <dbReference type="SAM" id="Phobius"/>
    </source>
</evidence>
<keyword evidence="5 6" id="KW-0472">Membrane</keyword>
<dbReference type="PANTHER" id="PTHR30482:SF20">
    <property type="entry name" value="HIGH-AFFINITY BRANCHED-CHAIN AMINO ACID TRANSPORT SYSTEM PERMEASE PROTEIN LIVM"/>
    <property type="match status" value="1"/>
</dbReference>
<evidence type="ECO:0000256" key="5">
    <source>
        <dbReference type="ARBA" id="ARBA00023136"/>
    </source>
</evidence>
<dbReference type="GO" id="GO:0005886">
    <property type="term" value="C:plasma membrane"/>
    <property type="evidence" value="ECO:0007669"/>
    <property type="project" value="UniProtKB-SubCell"/>
</dbReference>
<evidence type="ECO:0000256" key="4">
    <source>
        <dbReference type="ARBA" id="ARBA00022989"/>
    </source>
</evidence>
<name>A0A382MXG3_9ZZZZ</name>
<organism evidence="7">
    <name type="scientific">marine metagenome</name>
    <dbReference type="NCBI Taxonomy" id="408172"/>
    <lineage>
        <taxon>unclassified sequences</taxon>
        <taxon>metagenomes</taxon>
        <taxon>ecological metagenomes</taxon>
    </lineage>
</organism>
<dbReference type="PANTHER" id="PTHR30482">
    <property type="entry name" value="HIGH-AFFINITY BRANCHED-CHAIN AMINO ACID TRANSPORT SYSTEM PERMEASE"/>
    <property type="match status" value="1"/>
</dbReference>